<dbReference type="EMBL" id="VCAU01000027">
    <property type="protein sequence ID" value="KAF9890372.1"/>
    <property type="molecule type" value="Genomic_DNA"/>
</dbReference>
<dbReference type="SUPFAM" id="SSF82153">
    <property type="entry name" value="FAS1 domain"/>
    <property type="match status" value="2"/>
</dbReference>
<dbReference type="FunFam" id="2.30.180.10:FF:000045">
    <property type="entry name" value="Fasciclin domain family protein"/>
    <property type="match status" value="1"/>
</dbReference>
<dbReference type="FunFam" id="2.30.180.10:FF:000042">
    <property type="entry name" value="Fasciclin domain family"/>
    <property type="match status" value="1"/>
</dbReference>
<accession>A0AAD4CRF7</accession>
<reference evidence="3" key="2">
    <citation type="submission" date="2020-02" db="EMBL/GenBank/DDBJ databases">
        <authorList>
            <person name="Gilchrist C.L.M."/>
            <person name="Chooi Y.-H."/>
        </authorList>
    </citation>
    <scope>NUCLEOTIDE SEQUENCE</scope>
    <source>
        <strain evidence="3">MST-FP2251</strain>
    </source>
</reference>
<feature type="domain" description="FAS1" evidence="2">
    <location>
        <begin position="273"/>
        <end position="429"/>
    </location>
</feature>
<dbReference type="Proteomes" id="UP001194746">
    <property type="component" value="Unassembled WGS sequence"/>
</dbReference>
<reference evidence="3" key="1">
    <citation type="journal article" date="2019" name="Beilstein J. Org. Chem.">
        <title>Nanangenines: drimane sesquiterpenoids as the dominant metabolite cohort of a novel Australian fungus, Aspergillus nanangensis.</title>
        <authorList>
            <person name="Lacey H.J."/>
            <person name="Gilchrist C.L.M."/>
            <person name="Crombie A."/>
            <person name="Kalaitzis J.A."/>
            <person name="Vuong D."/>
            <person name="Rutledge P.J."/>
            <person name="Turner P."/>
            <person name="Pitt J.I."/>
            <person name="Lacey E."/>
            <person name="Chooi Y.H."/>
            <person name="Piggott A.M."/>
        </authorList>
    </citation>
    <scope>NUCLEOTIDE SEQUENCE</scope>
    <source>
        <strain evidence="3">MST-FP2251</strain>
    </source>
</reference>
<dbReference type="Pfam" id="PF02469">
    <property type="entry name" value="Fasciclin"/>
    <property type="match status" value="2"/>
</dbReference>
<dbReference type="AlphaFoldDB" id="A0AAD4CRF7"/>
<evidence type="ECO:0000259" key="2">
    <source>
        <dbReference type="PROSITE" id="PS50213"/>
    </source>
</evidence>
<feature type="signal peptide" evidence="1">
    <location>
        <begin position="1"/>
        <end position="17"/>
    </location>
</feature>
<feature type="domain" description="FAS1" evidence="2">
    <location>
        <begin position="116"/>
        <end position="256"/>
    </location>
</feature>
<feature type="chain" id="PRO_5042028434" description="FAS1 domain-containing protein" evidence="1">
    <location>
        <begin position="18"/>
        <end position="487"/>
    </location>
</feature>
<dbReference type="PROSITE" id="PS50213">
    <property type="entry name" value="FAS1"/>
    <property type="match status" value="2"/>
</dbReference>
<keyword evidence="4" id="KW-1185">Reference proteome</keyword>
<evidence type="ECO:0000313" key="3">
    <source>
        <dbReference type="EMBL" id="KAF9890372.1"/>
    </source>
</evidence>
<sequence>MKLHHLWPVAAVTLCTAIVIPDQQVLSDLRISDLRDDVPSLIESVETTVDNVLDKTLESANNAWRSAAATASEAEQYWLNNFFNRRVDDDADNLPKELSEISPVYRSFPPRHPPSNKTVYELISESKYTTILAKIINEDNELVQLLNSTKANHTVFAPTDDAFKKIPHHGDHHPPKELIRAVIRYHVTPGVYNAAQIFHSHTLPTVVQDSSLGNGLPQRLAVRVGWKGLTVNFYSHIVAIDIAGSNGIIHGIDSILIPPPRTCTLLEIVPTQFSTFVLGVLQSGLISDPDRTLNLSTILASTLDEHHHHGGTIFAPSNAAFQKLGFKINAFLFSPCGHKYLRALLQYHIVPNRTLYSDVFYTEDGQIKPFGVKGFTHLDLPTLLADRSLAVDVARYGPYASLKINGYHRVAFEDALARDGNVHIVDHVLIPPRRVGDDSAPDWTGEEDEITVEDLKARLGDWVDGEVDEDEHKDEQYEGFWGRGMEL</sequence>
<organism evidence="3 4">
    <name type="scientific">Aspergillus nanangensis</name>
    <dbReference type="NCBI Taxonomy" id="2582783"/>
    <lineage>
        <taxon>Eukaryota</taxon>
        <taxon>Fungi</taxon>
        <taxon>Dikarya</taxon>
        <taxon>Ascomycota</taxon>
        <taxon>Pezizomycotina</taxon>
        <taxon>Eurotiomycetes</taxon>
        <taxon>Eurotiomycetidae</taxon>
        <taxon>Eurotiales</taxon>
        <taxon>Aspergillaceae</taxon>
        <taxon>Aspergillus</taxon>
        <taxon>Aspergillus subgen. Circumdati</taxon>
    </lineage>
</organism>
<dbReference type="SMART" id="SM00554">
    <property type="entry name" value="FAS1"/>
    <property type="match status" value="2"/>
</dbReference>
<evidence type="ECO:0000313" key="4">
    <source>
        <dbReference type="Proteomes" id="UP001194746"/>
    </source>
</evidence>
<dbReference type="InterPro" id="IPR000782">
    <property type="entry name" value="FAS1_domain"/>
</dbReference>
<name>A0AAD4CRF7_ASPNN</name>
<dbReference type="PANTHER" id="PTHR10900">
    <property type="entry name" value="PERIOSTIN-RELATED"/>
    <property type="match status" value="1"/>
</dbReference>
<protein>
    <recommendedName>
        <fullName evidence="2">FAS1 domain-containing protein</fullName>
    </recommendedName>
</protein>
<gene>
    <name evidence="3" type="ORF">FE257_006040</name>
</gene>
<keyword evidence="1" id="KW-0732">Signal</keyword>
<dbReference type="InterPro" id="IPR036378">
    <property type="entry name" value="FAS1_dom_sf"/>
</dbReference>
<dbReference type="PANTHER" id="PTHR10900:SF125">
    <property type="entry name" value="FAS1 DOMAIN-CONTAINING PROTEIN YLR001C"/>
    <property type="match status" value="1"/>
</dbReference>
<comment type="caution">
    <text evidence="3">The sequence shown here is derived from an EMBL/GenBank/DDBJ whole genome shotgun (WGS) entry which is preliminary data.</text>
</comment>
<dbReference type="Gene3D" id="2.30.180.10">
    <property type="entry name" value="FAS1 domain"/>
    <property type="match status" value="2"/>
</dbReference>
<proteinExistence type="predicted"/>
<evidence type="ECO:0000256" key="1">
    <source>
        <dbReference type="SAM" id="SignalP"/>
    </source>
</evidence>
<dbReference type="InterPro" id="IPR050904">
    <property type="entry name" value="Adhesion/Biosynth-related"/>
</dbReference>